<reference evidence="7" key="1">
    <citation type="journal article" date="2019" name="Int. J. Syst. Evol. Microbiol.">
        <title>The Global Catalogue of Microorganisms (GCM) 10K type strain sequencing project: providing services to taxonomists for standard genome sequencing and annotation.</title>
        <authorList>
            <consortium name="The Broad Institute Genomics Platform"/>
            <consortium name="The Broad Institute Genome Sequencing Center for Infectious Disease"/>
            <person name="Wu L."/>
            <person name="Ma J."/>
        </authorList>
    </citation>
    <scope>NUCLEOTIDE SEQUENCE [LARGE SCALE GENOMIC DNA]</scope>
    <source>
        <strain evidence="7">CGMCC 1.16026</strain>
    </source>
</reference>
<feature type="chain" id="PRO_5047382857" evidence="4">
    <location>
        <begin position="27"/>
        <end position="1167"/>
    </location>
</feature>
<comment type="caution">
    <text evidence="6">The sequence shown here is derived from an EMBL/GenBank/DDBJ whole genome shotgun (WGS) entry which is preliminary data.</text>
</comment>
<accession>A0ABW1Z9F5</accession>
<dbReference type="EMBL" id="JBHSWI010000001">
    <property type="protein sequence ID" value="MFC6645799.1"/>
    <property type="molecule type" value="Genomic_DNA"/>
</dbReference>
<name>A0ABW1Z9F5_9BACT</name>
<dbReference type="Proteomes" id="UP001596391">
    <property type="component" value="Unassembled WGS sequence"/>
</dbReference>
<dbReference type="InterPro" id="IPR057601">
    <property type="entry name" value="Oar-like_b-barrel"/>
</dbReference>
<dbReference type="Pfam" id="PF13620">
    <property type="entry name" value="CarboxypepD_reg"/>
    <property type="match status" value="1"/>
</dbReference>
<evidence type="ECO:0000256" key="3">
    <source>
        <dbReference type="ARBA" id="ARBA00023237"/>
    </source>
</evidence>
<keyword evidence="7" id="KW-1185">Reference proteome</keyword>
<evidence type="ECO:0000256" key="2">
    <source>
        <dbReference type="ARBA" id="ARBA00023136"/>
    </source>
</evidence>
<evidence type="ECO:0000259" key="5">
    <source>
        <dbReference type="Pfam" id="PF25183"/>
    </source>
</evidence>
<dbReference type="Gene3D" id="2.40.170.20">
    <property type="entry name" value="TonB-dependent receptor, beta-barrel domain"/>
    <property type="match status" value="1"/>
</dbReference>
<feature type="signal peptide" evidence="4">
    <location>
        <begin position="1"/>
        <end position="26"/>
    </location>
</feature>
<protein>
    <submittedName>
        <fullName evidence="6">Carboxypeptidase regulatory-like domain-containing protein</fullName>
    </submittedName>
</protein>
<comment type="subcellular location">
    <subcellularLocation>
        <location evidence="1">Cell outer membrane</location>
    </subcellularLocation>
</comment>
<dbReference type="SUPFAM" id="SSF49464">
    <property type="entry name" value="Carboxypeptidase regulatory domain-like"/>
    <property type="match status" value="1"/>
</dbReference>
<keyword evidence="4" id="KW-0732">Signal</keyword>
<proteinExistence type="predicted"/>
<dbReference type="SUPFAM" id="SSF56935">
    <property type="entry name" value="Porins"/>
    <property type="match status" value="1"/>
</dbReference>
<dbReference type="Pfam" id="PF25183">
    <property type="entry name" value="OMP_b-brl_4"/>
    <property type="match status" value="1"/>
</dbReference>
<evidence type="ECO:0000256" key="4">
    <source>
        <dbReference type="SAM" id="SignalP"/>
    </source>
</evidence>
<gene>
    <name evidence="6" type="ORF">ACFQBQ_09440</name>
</gene>
<feature type="domain" description="TonB-dependent transporter Oar-like beta-barrel" evidence="5">
    <location>
        <begin position="240"/>
        <end position="1160"/>
    </location>
</feature>
<evidence type="ECO:0000313" key="6">
    <source>
        <dbReference type="EMBL" id="MFC6645799.1"/>
    </source>
</evidence>
<dbReference type="Gene3D" id="2.60.40.1120">
    <property type="entry name" value="Carboxypeptidase-like, regulatory domain"/>
    <property type="match status" value="1"/>
</dbReference>
<dbReference type="InterPro" id="IPR036942">
    <property type="entry name" value="Beta-barrel_TonB_sf"/>
</dbReference>
<organism evidence="6 7">
    <name type="scientific">Granulicella cerasi</name>
    <dbReference type="NCBI Taxonomy" id="741063"/>
    <lineage>
        <taxon>Bacteria</taxon>
        <taxon>Pseudomonadati</taxon>
        <taxon>Acidobacteriota</taxon>
        <taxon>Terriglobia</taxon>
        <taxon>Terriglobales</taxon>
        <taxon>Acidobacteriaceae</taxon>
        <taxon>Granulicella</taxon>
    </lineage>
</organism>
<evidence type="ECO:0000256" key="1">
    <source>
        <dbReference type="ARBA" id="ARBA00004442"/>
    </source>
</evidence>
<dbReference type="InterPro" id="IPR008969">
    <property type="entry name" value="CarboxyPept-like_regulatory"/>
</dbReference>
<sequence>MTFRNQSLGRWLCCAVLLSASLAARAQRDQASVTGIVKDASGATVPNVQVIVENTDTGVKTTTNTDSSGFYRIFNLPIGHYIVHFTHEGFRPYDRTGIMLSVSQVAEIDAKMLVGAQTEVVQVTTQAPLLQTEDAKMEVTLENETVTDMPLSIQGGRTLSTFMFAYMPGVEGSDYASHVNGSPAMTKEVMIDGTSAVSQLGGYLSESQPPMEAINQFQVDTAGIRATDGRTGGGVFKYEMKSGTNDIHGAVFGFLRNSVFDANDWFNKYTYGSSYPRPSDNMSQWGLGVGGPLIKDKLFWYGAFERYMFSNFSRGGLGSVVPNAAFLNGDLSALLNKTVTLGTDSAGNTIYQGAIFDPTTGNVFVNNQIPTTRFSNVSKNIIQLYQQYYQPIANPTPGAAGNNAMPSQTLPWEHISMVSGKIDYYLSKKDHFGGSYIYNSSPRILADQGGIWSYSTPNGGPMANSYDHFVHAPSARIAWFHTVNDHLLNTARFTFNRFYNPSKAISGAGNWDSKLGLGTYGSGNFPKITFGGSSYLSTYNMSSLGSQFNDFYAANTFIYNDDLSWVIGRNTLTMGVEFRAQQFNSHADSGVLSVDFDAAQTGAPNASYATSVGHSFASFLLGATNSAGVSQPNQLYGRRKSFSAYVSDDLKLTSKLTLNFDLRWDWNAPYKEKNGHWSSFNPTAANSVTGVPGALQFLSNGDQSWTNRQVWTNFAPHVGAAYQITPKTVLRGSFSIFYTPLNLNSWGAVPYSFDPGYVPSSQIQPSGQRLSKWQNWDTPYSNYATFTNAVKNPAYTQWGMVQIDPRMLTPGNTQQFMAGVQRDLGGKWVGSIDYIGNHSYHLQTSVLSGNQPSPSAYAALATRGTQWNWVSDAASAAAAGVPYPYQGFAGSAYMAITPNPLVATSYGPLFVVGSPVGNANYQSMQILVKRTAGNGLSMMASYVLSKAHGDTDSNFQELWWTGSVQNIYDRNRERNTVASFDQTHIVKGYISYILPFGRGRQFLGGSNRFVDSLVNNWMFNGDFHYASGTPMQVFSSNYYPGFNNVYANIVPGCNMVRGNKGIGGQYLNTSCFQNPNAAVGQLGNGSNFYDNARNIGLATEDLGIIKGINITADGRVKLQLRGDFFNIFNRRGLGAVDASMTSVTFGKVIGEGGPGPRTGQVGARISF</sequence>
<keyword evidence="3" id="KW-0998">Cell outer membrane</keyword>
<evidence type="ECO:0000313" key="7">
    <source>
        <dbReference type="Proteomes" id="UP001596391"/>
    </source>
</evidence>
<dbReference type="RefSeq" id="WP_263369515.1">
    <property type="nucleotide sequence ID" value="NZ_JAGSYD010000001.1"/>
</dbReference>
<keyword evidence="2" id="KW-0472">Membrane</keyword>